<accession>A0A366FGW5</accession>
<dbReference type="SUPFAM" id="SSF89447">
    <property type="entry name" value="AbrB/MazE/MraZ-like"/>
    <property type="match status" value="1"/>
</dbReference>
<organism evidence="3 4">
    <name type="scientific">Roseiarcus fermentans</name>
    <dbReference type="NCBI Taxonomy" id="1473586"/>
    <lineage>
        <taxon>Bacteria</taxon>
        <taxon>Pseudomonadati</taxon>
        <taxon>Pseudomonadota</taxon>
        <taxon>Alphaproteobacteria</taxon>
        <taxon>Hyphomicrobiales</taxon>
        <taxon>Roseiarcaceae</taxon>
        <taxon>Roseiarcus</taxon>
    </lineage>
</organism>
<dbReference type="Pfam" id="PF04014">
    <property type="entry name" value="MazE_antitoxin"/>
    <property type="match status" value="1"/>
</dbReference>
<dbReference type="InterPro" id="IPR037914">
    <property type="entry name" value="SpoVT-AbrB_sf"/>
</dbReference>
<dbReference type="PROSITE" id="PS51740">
    <property type="entry name" value="SPOVT_ABRB"/>
    <property type="match status" value="1"/>
</dbReference>
<reference evidence="3 4" key="1">
    <citation type="submission" date="2018-06" db="EMBL/GenBank/DDBJ databases">
        <title>Genomic Encyclopedia of Type Strains, Phase IV (KMG-IV): sequencing the most valuable type-strain genomes for metagenomic binning, comparative biology and taxonomic classification.</title>
        <authorList>
            <person name="Goeker M."/>
        </authorList>
    </citation>
    <scope>NUCLEOTIDE SEQUENCE [LARGE SCALE GENOMIC DNA]</scope>
    <source>
        <strain evidence="3 4">DSM 24875</strain>
    </source>
</reference>
<evidence type="ECO:0000256" key="1">
    <source>
        <dbReference type="PROSITE-ProRule" id="PRU01076"/>
    </source>
</evidence>
<name>A0A366FGW5_9HYPH</name>
<dbReference type="Proteomes" id="UP000253529">
    <property type="component" value="Unassembled WGS sequence"/>
</dbReference>
<dbReference type="InterPro" id="IPR007159">
    <property type="entry name" value="SpoVT-AbrB_dom"/>
</dbReference>
<gene>
    <name evidence="3" type="ORF">DFR50_111113</name>
</gene>
<comment type="caution">
    <text evidence="3">The sequence shown here is derived from an EMBL/GenBank/DDBJ whole genome shotgun (WGS) entry which is preliminary data.</text>
</comment>
<keyword evidence="4" id="KW-1185">Reference proteome</keyword>
<protein>
    <submittedName>
        <fullName evidence="3">Bifunctional DNA-binding transcriptional regulator/antitoxin component of YhaV-PrlF toxin-antitoxin module</fullName>
    </submittedName>
</protein>
<evidence type="ECO:0000259" key="2">
    <source>
        <dbReference type="PROSITE" id="PS51740"/>
    </source>
</evidence>
<evidence type="ECO:0000313" key="3">
    <source>
        <dbReference type="EMBL" id="RBP13851.1"/>
    </source>
</evidence>
<feature type="domain" description="SpoVT-AbrB" evidence="2">
    <location>
        <begin position="12"/>
        <end position="58"/>
    </location>
</feature>
<proteinExistence type="predicted"/>
<dbReference type="SMART" id="SM00966">
    <property type="entry name" value="SpoVT_AbrB"/>
    <property type="match status" value="1"/>
</dbReference>
<dbReference type="Gene3D" id="2.10.260.10">
    <property type="match status" value="1"/>
</dbReference>
<sequence>MTNEADALEKDFGESTLTTKGQITLPSALRQAFSLDVGDRLHWFRRGDGALVVEPRKRRSIVDFARANPIHLGEKGRDLDALIDEAVTEAMADRMRRARMRET</sequence>
<dbReference type="EMBL" id="QNRK01000011">
    <property type="protein sequence ID" value="RBP13851.1"/>
    <property type="molecule type" value="Genomic_DNA"/>
</dbReference>
<dbReference type="GO" id="GO:0003677">
    <property type="term" value="F:DNA binding"/>
    <property type="evidence" value="ECO:0007669"/>
    <property type="project" value="UniProtKB-UniRule"/>
</dbReference>
<dbReference type="AlphaFoldDB" id="A0A366FGW5"/>
<keyword evidence="1 3" id="KW-0238">DNA-binding</keyword>
<evidence type="ECO:0000313" key="4">
    <source>
        <dbReference type="Proteomes" id="UP000253529"/>
    </source>
</evidence>